<evidence type="ECO:0000256" key="1">
    <source>
        <dbReference type="SAM" id="Phobius"/>
    </source>
</evidence>
<organism evidence="2 3">
    <name type="scientific">Evansella alkalicola</name>
    <dbReference type="NCBI Taxonomy" id="745819"/>
    <lineage>
        <taxon>Bacteria</taxon>
        <taxon>Bacillati</taxon>
        <taxon>Bacillota</taxon>
        <taxon>Bacilli</taxon>
        <taxon>Bacillales</taxon>
        <taxon>Bacillaceae</taxon>
        <taxon>Evansella</taxon>
    </lineage>
</organism>
<feature type="transmembrane region" description="Helical" evidence="1">
    <location>
        <begin position="50"/>
        <end position="72"/>
    </location>
</feature>
<dbReference type="Proteomes" id="UP000790580">
    <property type="component" value="Unassembled WGS sequence"/>
</dbReference>
<sequence>MKGNEHYSEYDRLFKSYNSIEISEHEEKEMYENITYGIDKLSKKKSTFKFLSPVLSTAVVAIILFFGGYSIYNHIILDSIELNNGSNNATSDTELIRQKINEEFGVSPLIPEHDEYTIGNVTVNYSILNGVGDSNDEKPRSVEIHYLVSTNNMLDQNLIDEWGSAGTQEIIFGDLYLDEVAISIEVFKGGYGEIQGAETIEINGQPIQYQFVESDIDVAIVGINFDDFGLMIQYNLYHGETEEDIKSFISKLIEKND</sequence>
<keyword evidence="1" id="KW-0812">Transmembrane</keyword>
<reference evidence="2 3" key="1">
    <citation type="submission" date="2021-06" db="EMBL/GenBank/DDBJ databases">
        <title>Bacillus sp. RD4P76, an endophyte from a halophyte.</title>
        <authorList>
            <person name="Sun J.-Q."/>
        </authorList>
    </citation>
    <scope>NUCLEOTIDE SEQUENCE [LARGE SCALE GENOMIC DNA]</scope>
    <source>
        <strain evidence="2 3">JCM 17098</strain>
    </source>
</reference>
<keyword evidence="3" id="KW-1185">Reference proteome</keyword>
<keyword evidence="1" id="KW-1133">Transmembrane helix</keyword>
<name>A0ABS6JVC9_9BACI</name>
<comment type="caution">
    <text evidence="2">The sequence shown here is derived from an EMBL/GenBank/DDBJ whole genome shotgun (WGS) entry which is preliminary data.</text>
</comment>
<evidence type="ECO:0000313" key="2">
    <source>
        <dbReference type="EMBL" id="MBU9722212.1"/>
    </source>
</evidence>
<protein>
    <recommendedName>
        <fullName evidence="4">DUF4367 domain-containing protein</fullName>
    </recommendedName>
</protein>
<evidence type="ECO:0000313" key="3">
    <source>
        <dbReference type="Proteomes" id="UP000790580"/>
    </source>
</evidence>
<gene>
    <name evidence="2" type="ORF">KS407_12270</name>
</gene>
<dbReference type="EMBL" id="JAHQCR010000050">
    <property type="protein sequence ID" value="MBU9722212.1"/>
    <property type="molecule type" value="Genomic_DNA"/>
</dbReference>
<proteinExistence type="predicted"/>
<accession>A0ABS6JVC9</accession>
<evidence type="ECO:0008006" key="4">
    <source>
        <dbReference type="Google" id="ProtNLM"/>
    </source>
</evidence>
<keyword evidence="1" id="KW-0472">Membrane</keyword>
<dbReference type="RefSeq" id="WP_088076448.1">
    <property type="nucleotide sequence ID" value="NZ_JAHQCR010000050.1"/>
</dbReference>